<dbReference type="AlphaFoldDB" id="A0A1C9HWS3"/>
<evidence type="ECO:0000256" key="1">
    <source>
        <dbReference type="SAM" id="MobiDB-lite"/>
    </source>
</evidence>
<dbReference type="EMBL" id="KX488772">
    <property type="protein sequence ID" value="AOO91136.1"/>
    <property type="molecule type" value="Genomic_DNA"/>
</dbReference>
<reference evidence="2" key="1">
    <citation type="journal article" date="2015" name="BMC Genomics">
        <title>Transcriptome profiling of a Rhizobium leguminosarum bv. trifolii rosR mutant reveals the role of the transcriptional regulator RosR in motility, synthesis of cell-surface components, and other cellular processes.</title>
        <authorList>
            <person name="Rachwal K."/>
            <person name="Matczynska E."/>
            <person name="Janczarek M."/>
        </authorList>
    </citation>
    <scope>NUCLEOTIDE SEQUENCE</scope>
    <source>
        <strain evidence="2">Rt24.2</strain>
    </source>
</reference>
<accession>A0A1C9HWS3</accession>
<reference evidence="2" key="2">
    <citation type="journal article" date="2016" name="Front. Microbiol.">
        <title>The Regulatory Protein RosR Affects Rhizobium leguminosarum bv. trifolii Protein Profiles, Cell Surface Properties, and Symbiosis with Clover.</title>
        <authorList>
            <person name="Rachwal K."/>
            <person name="Boguszewska A."/>
            <person name="Kopcinska J."/>
            <person name="Karas M."/>
            <person name="Tchorzewski M."/>
            <person name="Janczarek M."/>
        </authorList>
    </citation>
    <scope>NUCLEOTIDE SEQUENCE</scope>
    <source>
        <strain evidence="2">Rt24.2</strain>
    </source>
</reference>
<evidence type="ECO:0000313" key="2">
    <source>
        <dbReference type="EMBL" id="AOO91136.1"/>
    </source>
</evidence>
<name>A0A1C9HWS3_RHILT</name>
<feature type="region of interest" description="Disordered" evidence="1">
    <location>
        <begin position="91"/>
        <end position="117"/>
    </location>
</feature>
<protein>
    <submittedName>
        <fullName evidence="2">Uncharacterized protein</fullName>
    </submittedName>
</protein>
<proteinExistence type="predicted"/>
<organism evidence="2">
    <name type="scientific">Rhizobium leguminosarum bv. trifolii</name>
    <dbReference type="NCBI Taxonomy" id="386"/>
    <lineage>
        <taxon>Bacteria</taxon>
        <taxon>Pseudomonadati</taxon>
        <taxon>Pseudomonadota</taxon>
        <taxon>Alphaproteobacteria</taxon>
        <taxon>Hyphomicrobiales</taxon>
        <taxon>Rhizobiaceae</taxon>
        <taxon>Rhizobium/Agrobacterium group</taxon>
        <taxon>Rhizobium</taxon>
    </lineage>
</organism>
<sequence>MTSRTKQTVVRFSSPFRLPGFDAAQPAGEYRVDYDEELIESVSRLAWRRVGAFIHLPAIAAQSSTQQMMPIHLSDLETVLEKDHKPSLPLRASRNAMDAQSGARQQHISSRWGRLSG</sequence>